<evidence type="ECO:0000313" key="3">
    <source>
        <dbReference type="Proteomes" id="UP001157006"/>
    </source>
</evidence>
<feature type="compositionally biased region" description="Polar residues" evidence="1">
    <location>
        <begin position="105"/>
        <end position="114"/>
    </location>
</feature>
<organism evidence="2 3">
    <name type="scientific">Vicia faba</name>
    <name type="common">Broad bean</name>
    <name type="synonym">Faba vulgaris</name>
    <dbReference type="NCBI Taxonomy" id="3906"/>
    <lineage>
        <taxon>Eukaryota</taxon>
        <taxon>Viridiplantae</taxon>
        <taxon>Streptophyta</taxon>
        <taxon>Embryophyta</taxon>
        <taxon>Tracheophyta</taxon>
        <taxon>Spermatophyta</taxon>
        <taxon>Magnoliopsida</taxon>
        <taxon>eudicotyledons</taxon>
        <taxon>Gunneridae</taxon>
        <taxon>Pentapetalae</taxon>
        <taxon>rosids</taxon>
        <taxon>fabids</taxon>
        <taxon>Fabales</taxon>
        <taxon>Fabaceae</taxon>
        <taxon>Papilionoideae</taxon>
        <taxon>50 kb inversion clade</taxon>
        <taxon>NPAAA clade</taxon>
        <taxon>Hologalegina</taxon>
        <taxon>IRL clade</taxon>
        <taxon>Fabeae</taxon>
        <taxon>Vicia</taxon>
    </lineage>
</organism>
<name>A0AAV1ATW8_VICFA</name>
<dbReference type="GO" id="GO:0005829">
    <property type="term" value="C:cytosol"/>
    <property type="evidence" value="ECO:0007669"/>
    <property type="project" value="TreeGrafter"/>
</dbReference>
<reference evidence="2 3" key="1">
    <citation type="submission" date="2023-01" db="EMBL/GenBank/DDBJ databases">
        <authorList>
            <person name="Kreplak J."/>
        </authorList>
    </citation>
    <scope>NUCLEOTIDE SEQUENCE [LARGE SCALE GENOMIC DNA]</scope>
</reference>
<feature type="region of interest" description="Disordered" evidence="1">
    <location>
        <begin position="85"/>
        <end position="119"/>
    </location>
</feature>
<protein>
    <submittedName>
        <fullName evidence="2">Uncharacterized protein</fullName>
    </submittedName>
</protein>
<dbReference type="Proteomes" id="UP001157006">
    <property type="component" value="Chromosome 5"/>
</dbReference>
<proteinExistence type="predicted"/>
<keyword evidence="3" id="KW-1185">Reference proteome</keyword>
<accession>A0AAV1ATW8</accession>
<dbReference type="EMBL" id="OX451740">
    <property type="protein sequence ID" value="CAI8613906.1"/>
    <property type="molecule type" value="Genomic_DNA"/>
</dbReference>
<dbReference type="PANTHER" id="PTHR21725">
    <property type="entry name" value="E3 UBIQUITIN-PROTEIN LIGASE UBR4"/>
    <property type="match status" value="1"/>
</dbReference>
<evidence type="ECO:0000256" key="1">
    <source>
        <dbReference type="SAM" id="MobiDB-lite"/>
    </source>
</evidence>
<gene>
    <name evidence="2" type="ORF">VFH_V104120</name>
</gene>
<dbReference type="GO" id="GO:0009506">
    <property type="term" value="C:plasmodesma"/>
    <property type="evidence" value="ECO:0007669"/>
    <property type="project" value="TreeGrafter"/>
</dbReference>
<dbReference type="AlphaFoldDB" id="A0AAV1ATW8"/>
<dbReference type="GO" id="GO:0009926">
    <property type="term" value="P:auxin polar transport"/>
    <property type="evidence" value="ECO:0007669"/>
    <property type="project" value="TreeGrafter"/>
</dbReference>
<dbReference type="InterPro" id="IPR045189">
    <property type="entry name" value="UBR4-like"/>
</dbReference>
<evidence type="ECO:0000313" key="2">
    <source>
        <dbReference type="EMBL" id="CAI8613906.1"/>
    </source>
</evidence>
<sequence length="234" mass="26409">MDSTSGVRAIPVMQLFYRLSSAVGGPFIDSSKPNSLDLEKLIKWFLDEINLNKPFVARTRSSIGEVAIPVFMFFTLMLRNWHQPGSDGSMPRHSGTTDVHDKNVIQHSSSTSKTSVDDREKNDFASQLLQACDSLRQQSFVNYLMDILQQLVHVFRSPINSEGGHSNAGPECGALLTVRRDLPAGFILKRIRLWHDGFNLFGSVSQVRVMQLTYSWVYVINSRNITNAYIQKMP</sequence>
<dbReference type="PANTHER" id="PTHR21725:SF1">
    <property type="entry name" value="E3 UBIQUITIN-PROTEIN LIGASE UBR4"/>
    <property type="match status" value="1"/>
</dbReference>